<sequence length="199" mass="20530">MGREAHSGPYLAKSKQKKRKSTSKSDTETSTEAESEDTGEDAAVADTSETKDTAIVIDVRKGTTSHNCILDACKGTIQGQINSCATNDWGCLCTQYINLLTCYNNCPGDTGVASVQQQREQYCNFASVYSSSTTRISAASTTASSSATSSSDETAQTGFASASGSQTAASTSSDNAAAAATQIVANIAFAAGAAAYMFL</sequence>
<gene>
    <name evidence="2" type="ORF">AB675_6294</name>
</gene>
<feature type="compositionally biased region" description="Acidic residues" evidence="1">
    <location>
        <begin position="29"/>
        <end position="40"/>
    </location>
</feature>
<evidence type="ECO:0008006" key="4">
    <source>
        <dbReference type="Google" id="ProtNLM"/>
    </source>
</evidence>
<protein>
    <recommendedName>
        <fullName evidence="4">GPI anchored serine-threonine rich protein</fullName>
    </recommendedName>
</protein>
<evidence type="ECO:0000313" key="3">
    <source>
        <dbReference type="Proteomes" id="UP000038010"/>
    </source>
</evidence>
<dbReference type="RefSeq" id="XP_018004060.1">
    <property type="nucleotide sequence ID" value="XM_018146574.1"/>
</dbReference>
<evidence type="ECO:0000313" key="2">
    <source>
        <dbReference type="EMBL" id="KPI44097.1"/>
    </source>
</evidence>
<dbReference type="GeneID" id="28738454"/>
<evidence type="ECO:0000256" key="1">
    <source>
        <dbReference type="SAM" id="MobiDB-lite"/>
    </source>
</evidence>
<organism evidence="2 3">
    <name type="scientific">Cyphellophora attinorum</name>
    <dbReference type="NCBI Taxonomy" id="1664694"/>
    <lineage>
        <taxon>Eukaryota</taxon>
        <taxon>Fungi</taxon>
        <taxon>Dikarya</taxon>
        <taxon>Ascomycota</taxon>
        <taxon>Pezizomycotina</taxon>
        <taxon>Eurotiomycetes</taxon>
        <taxon>Chaetothyriomycetidae</taxon>
        <taxon>Chaetothyriales</taxon>
        <taxon>Cyphellophoraceae</taxon>
        <taxon>Cyphellophora</taxon>
    </lineage>
</organism>
<dbReference type="OrthoDB" id="2507140at2759"/>
<name>A0A0N1H9F5_9EURO</name>
<feature type="region of interest" description="Disordered" evidence="1">
    <location>
        <begin position="1"/>
        <end position="47"/>
    </location>
</feature>
<reference evidence="2 3" key="1">
    <citation type="submission" date="2015-06" db="EMBL/GenBank/DDBJ databases">
        <title>Draft genome of the ant-associated black yeast Phialophora attae CBS 131958.</title>
        <authorList>
            <person name="Moreno L.F."/>
            <person name="Stielow B.J."/>
            <person name="de Hoog S."/>
            <person name="Vicente V.A."/>
            <person name="Weiss V.A."/>
            <person name="de Vries M."/>
            <person name="Cruz L.M."/>
            <person name="Souza E.M."/>
        </authorList>
    </citation>
    <scope>NUCLEOTIDE SEQUENCE [LARGE SCALE GENOMIC DNA]</scope>
    <source>
        <strain evidence="2 3">CBS 131958</strain>
    </source>
</reference>
<dbReference type="VEuPathDB" id="FungiDB:AB675_6294"/>
<dbReference type="Proteomes" id="UP000038010">
    <property type="component" value="Unassembled WGS sequence"/>
</dbReference>
<proteinExistence type="predicted"/>
<dbReference type="STRING" id="1664694.A0A0N1H9F5"/>
<dbReference type="EMBL" id="LFJN01000004">
    <property type="protein sequence ID" value="KPI44097.1"/>
    <property type="molecule type" value="Genomic_DNA"/>
</dbReference>
<accession>A0A0N1H9F5</accession>
<comment type="caution">
    <text evidence="2">The sequence shown here is derived from an EMBL/GenBank/DDBJ whole genome shotgun (WGS) entry which is preliminary data.</text>
</comment>
<dbReference type="AlphaFoldDB" id="A0A0N1H9F5"/>
<keyword evidence="3" id="KW-1185">Reference proteome</keyword>